<evidence type="ECO:0000259" key="1">
    <source>
        <dbReference type="Pfam" id="PF12949"/>
    </source>
</evidence>
<dbReference type="Pfam" id="PF12949">
    <property type="entry name" value="HeH"/>
    <property type="match status" value="1"/>
</dbReference>
<dbReference type="CDD" id="cd12935">
    <property type="entry name" value="LEM_like"/>
    <property type="match status" value="1"/>
</dbReference>
<feature type="domain" description="HeH/LEM" evidence="1">
    <location>
        <begin position="12"/>
        <end position="42"/>
    </location>
</feature>
<dbReference type="Proteomes" id="UP000195043">
    <property type="component" value="Unassembled WGS sequence"/>
</dbReference>
<protein>
    <recommendedName>
        <fullName evidence="1">HeH/LEM domain-containing protein</fullName>
    </recommendedName>
</protein>
<dbReference type="STRING" id="1834191.A5886_001803"/>
<dbReference type="InterPro" id="IPR025856">
    <property type="entry name" value="HeH/LEM_domain"/>
</dbReference>
<reference evidence="2 3" key="1">
    <citation type="submission" date="2017-05" db="EMBL/GenBank/DDBJ databases">
        <title>The Genome Sequence of Enterococcus sp. 8G7_MSG3316.</title>
        <authorList>
            <consortium name="The Broad Institute Genomics Platform"/>
            <consortium name="The Broad Institute Genomic Center for Infectious Diseases"/>
            <person name="Earl A."/>
            <person name="Manson A."/>
            <person name="Schwartman J."/>
            <person name="Gilmore M."/>
            <person name="Abouelleil A."/>
            <person name="Cao P."/>
            <person name="Chapman S."/>
            <person name="Cusick C."/>
            <person name="Shea T."/>
            <person name="Young S."/>
            <person name="Neafsey D."/>
            <person name="Nusbaum C."/>
            <person name="Birren B."/>
        </authorList>
    </citation>
    <scope>NUCLEOTIDE SEQUENCE [LARGE SCALE GENOMIC DNA]</scope>
    <source>
        <strain evidence="2 3">8G7_MSG3316</strain>
    </source>
</reference>
<dbReference type="Gene3D" id="1.10.720.30">
    <property type="entry name" value="SAP domain"/>
    <property type="match status" value="1"/>
</dbReference>
<name>A0A242A6S3_9ENTE</name>
<keyword evidence="3" id="KW-1185">Reference proteome</keyword>
<dbReference type="InterPro" id="IPR036361">
    <property type="entry name" value="SAP_dom_sf"/>
</dbReference>
<sequence length="47" mass="4962">MNGSDIQATTTSSMTIADLKNALDDQGIEYPSGARKDELIQIYGGAT</sequence>
<gene>
    <name evidence="2" type="ORF">A5886_001803</name>
</gene>
<accession>A0A242A6S3</accession>
<dbReference type="AlphaFoldDB" id="A0A242A6S3"/>
<comment type="caution">
    <text evidence="2">The sequence shown here is derived from an EMBL/GenBank/DDBJ whole genome shotgun (WGS) entry which is preliminary data.</text>
</comment>
<dbReference type="EMBL" id="NGKU01000001">
    <property type="protein sequence ID" value="OTN76724.1"/>
    <property type="molecule type" value="Genomic_DNA"/>
</dbReference>
<evidence type="ECO:0000313" key="2">
    <source>
        <dbReference type="EMBL" id="OTN76724.1"/>
    </source>
</evidence>
<evidence type="ECO:0000313" key="3">
    <source>
        <dbReference type="Proteomes" id="UP000195043"/>
    </source>
</evidence>
<organism evidence="2 3">
    <name type="scientific">Candidatus Enterococcus testudinis</name>
    <dbReference type="NCBI Taxonomy" id="1834191"/>
    <lineage>
        <taxon>Bacteria</taxon>
        <taxon>Bacillati</taxon>
        <taxon>Bacillota</taxon>
        <taxon>Bacilli</taxon>
        <taxon>Lactobacillales</taxon>
        <taxon>Enterococcaceae</taxon>
        <taxon>Enterococcus</taxon>
    </lineage>
</organism>
<proteinExistence type="predicted"/>